<reference evidence="9" key="1">
    <citation type="submission" date="2024-07" db="EMBL/GenBank/DDBJ databases">
        <title>Two chromosome-level genome assemblies of Korean endemic species Abeliophyllum distichum and Forsythia ovata (Oleaceae).</title>
        <authorList>
            <person name="Jang H."/>
        </authorList>
    </citation>
    <scope>NUCLEOTIDE SEQUENCE [LARGE SCALE GENOMIC DNA]</scope>
</reference>
<comment type="caution">
    <text evidence="8">The sequence shown here is derived from an EMBL/GenBank/DDBJ whole genome shotgun (WGS) entry which is preliminary data.</text>
</comment>
<feature type="domain" description="NUC153" evidence="6">
    <location>
        <begin position="775"/>
        <end position="798"/>
    </location>
</feature>
<evidence type="ECO:0000256" key="3">
    <source>
        <dbReference type="ARBA" id="ARBA00023054"/>
    </source>
</evidence>
<keyword evidence="3" id="KW-0175">Coiled coil</keyword>
<evidence type="ECO:0000313" key="9">
    <source>
        <dbReference type="Proteomes" id="UP001604336"/>
    </source>
</evidence>
<feature type="compositionally biased region" description="Acidic residues" evidence="5">
    <location>
        <begin position="694"/>
        <end position="704"/>
    </location>
</feature>
<feature type="region of interest" description="Disordered" evidence="5">
    <location>
        <begin position="800"/>
        <end position="852"/>
    </location>
</feature>
<dbReference type="GO" id="GO:0005730">
    <property type="term" value="C:nucleolus"/>
    <property type="evidence" value="ECO:0007669"/>
    <property type="project" value="UniProtKB-SubCell"/>
</dbReference>
<feature type="compositionally biased region" description="Basic residues" evidence="5">
    <location>
        <begin position="664"/>
        <end position="677"/>
    </location>
</feature>
<evidence type="ECO:0000256" key="4">
    <source>
        <dbReference type="ARBA" id="ARBA00023242"/>
    </source>
</evidence>
<comment type="subcellular location">
    <subcellularLocation>
        <location evidence="1">Nucleus</location>
        <location evidence="1">Nucleolus</location>
    </subcellularLocation>
</comment>
<dbReference type="Pfam" id="PF25121">
    <property type="entry name" value="RRM_ESF1"/>
    <property type="match status" value="1"/>
</dbReference>
<accession>A0ABD1VAT4</accession>
<evidence type="ECO:0000256" key="1">
    <source>
        <dbReference type="ARBA" id="ARBA00004604"/>
    </source>
</evidence>
<feature type="compositionally biased region" description="Basic and acidic residues" evidence="5">
    <location>
        <begin position="833"/>
        <end position="852"/>
    </location>
</feature>
<feature type="compositionally biased region" description="Acidic residues" evidence="5">
    <location>
        <begin position="583"/>
        <end position="598"/>
    </location>
</feature>
<sequence>MVVVAHKQKWLVEVAVVAKLCLAEIDGGGDLCRHLTHYFRSTSKLMRYPLRSATKPKEEKPPSFIPHTPLPIKDFVFYKRVYGRIPPRESGLLKILKKYDKRTGKLLRHLSHSLLFINPSSPQNLSCIDICANHVFPFHQKLRTEERSIKAPMGTESNKKKKNKTGKQGGRGEGNDRPHNEGGKMITDVRFSSVHFDPRFREAPKRNSKVVIDSRFDRMFTDKNFASSKAPTDKRGKLRNNSHSQNPLKHYYRLEDKESQVEKVHELKKVATIEEKEESESQKNGSENESESESEGEELKKRKSLLTSKNESESESESEELKKRKSLSTSELEESSDSEEDDSHESDESSSSSTTDSDSDDKVYLEEEEEEEDDAFMQQEENIPEIDNETPRLAVVNLDWNQVRAVDLYALLSSFLPKGGQIMSVAVYPSEFGLKRMEEEAIHGPVGLFDDDEEDEQDDEIDNKKLRAYELSRLRYYYAVVECDSSATADYLYKTCDGVEFERSSNKLDLRFIPDTMEFKHQPRDVATEAPTDYEGVDFQTRALQHSNIHITWDEDEPLRSKTLKRKLNTEQLDELELKEFLASDESEADDDTDDNDMEDRSVKIRRKQDMYRALVQSGDGSDDNDEDNAQDMEVTFNTGLEDISKRILEKDTKSETVWESYLRKRREKKKSRKNRSKNSSDEESSDTEHEHEEQLDDFFVEEETQVRSTKRDKPNQETVQEAEASRGELELLLADDMGTDNNLKGYNLKPKKGKGKKGKEIPDEGKIPDVDYDDPRFSSLFTSPLFALDPTDPQFKRSAVYARQMAQKKKGDQENATGTLHSKISGQYQSSKKLEKLKDKDLQPDRSKNLE</sequence>
<feature type="region of interest" description="Disordered" evidence="5">
    <location>
        <begin position="146"/>
        <end position="188"/>
    </location>
</feature>
<evidence type="ECO:0000259" key="7">
    <source>
        <dbReference type="Pfam" id="PF25121"/>
    </source>
</evidence>
<dbReference type="InterPro" id="IPR056750">
    <property type="entry name" value="RRM_ESF1"/>
</dbReference>
<feature type="region of interest" description="Disordered" evidence="5">
    <location>
        <begin position="661"/>
        <end position="773"/>
    </location>
</feature>
<comment type="similarity">
    <text evidence="2">Belongs to the ESF1 family.</text>
</comment>
<dbReference type="InterPro" id="IPR012580">
    <property type="entry name" value="NUC153"/>
</dbReference>
<proteinExistence type="inferred from homology"/>
<feature type="compositionally biased region" description="Acidic residues" evidence="5">
    <location>
        <begin position="366"/>
        <end position="375"/>
    </location>
</feature>
<dbReference type="EMBL" id="JBFOLK010000002">
    <property type="protein sequence ID" value="KAL2533660.1"/>
    <property type="molecule type" value="Genomic_DNA"/>
</dbReference>
<dbReference type="Gene3D" id="3.30.70.330">
    <property type="match status" value="1"/>
</dbReference>
<dbReference type="AlphaFoldDB" id="A0ABD1VAT4"/>
<keyword evidence="9" id="KW-1185">Reference proteome</keyword>
<feature type="region of interest" description="Disordered" evidence="5">
    <location>
        <begin position="579"/>
        <end position="606"/>
    </location>
</feature>
<dbReference type="InterPro" id="IPR012677">
    <property type="entry name" value="Nucleotide-bd_a/b_plait_sf"/>
</dbReference>
<feature type="compositionally biased region" description="Acidic residues" evidence="5">
    <location>
        <begin position="331"/>
        <end position="345"/>
    </location>
</feature>
<dbReference type="Pfam" id="PF08159">
    <property type="entry name" value="NUC153"/>
    <property type="match status" value="1"/>
</dbReference>
<gene>
    <name evidence="8" type="ORF">Adt_07011</name>
</gene>
<organism evidence="8 9">
    <name type="scientific">Abeliophyllum distichum</name>
    <dbReference type="NCBI Taxonomy" id="126358"/>
    <lineage>
        <taxon>Eukaryota</taxon>
        <taxon>Viridiplantae</taxon>
        <taxon>Streptophyta</taxon>
        <taxon>Embryophyta</taxon>
        <taxon>Tracheophyta</taxon>
        <taxon>Spermatophyta</taxon>
        <taxon>Magnoliopsida</taxon>
        <taxon>eudicotyledons</taxon>
        <taxon>Gunneridae</taxon>
        <taxon>Pentapetalae</taxon>
        <taxon>asterids</taxon>
        <taxon>lamiids</taxon>
        <taxon>Lamiales</taxon>
        <taxon>Oleaceae</taxon>
        <taxon>Forsythieae</taxon>
        <taxon>Abeliophyllum</taxon>
    </lineage>
</organism>
<feature type="compositionally biased region" description="Basic and acidic residues" evidence="5">
    <location>
        <begin position="759"/>
        <end position="773"/>
    </location>
</feature>
<feature type="compositionally biased region" description="Basic and acidic residues" evidence="5">
    <location>
        <begin position="173"/>
        <end position="182"/>
    </location>
</feature>
<dbReference type="Proteomes" id="UP001604336">
    <property type="component" value="Unassembled WGS sequence"/>
</dbReference>
<evidence type="ECO:0000256" key="2">
    <source>
        <dbReference type="ARBA" id="ARBA00009087"/>
    </source>
</evidence>
<name>A0ABD1VAT4_9LAMI</name>
<dbReference type="PANTHER" id="PTHR12202:SF0">
    <property type="entry name" value="ESF1 HOMOLOG"/>
    <property type="match status" value="1"/>
</dbReference>
<evidence type="ECO:0000259" key="6">
    <source>
        <dbReference type="Pfam" id="PF08159"/>
    </source>
</evidence>
<keyword evidence="4" id="KW-0539">Nucleus</keyword>
<feature type="domain" description="ESF1 RRM" evidence="7">
    <location>
        <begin position="390"/>
        <end position="528"/>
    </location>
</feature>
<feature type="compositionally biased region" description="Polar residues" evidence="5">
    <location>
        <begin position="815"/>
        <end position="832"/>
    </location>
</feature>
<dbReference type="InterPro" id="IPR039754">
    <property type="entry name" value="Esf1"/>
</dbReference>
<evidence type="ECO:0000313" key="8">
    <source>
        <dbReference type="EMBL" id="KAL2533660.1"/>
    </source>
</evidence>
<protein>
    <submittedName>
        <fullName evidence="8">Nucleolar domain protein</fullName>
    </submittedName>
</protein>
<dbReference type="PANTHER" id="PTHR12202">
    <property type="entry name" value="ESF1 HOMOLOG"/>
    <property type="match status" value="1"/>
</dbReference>
<feature type="region of interest" description="Disordered" evidence="5">
    <location>
        <begin position="225"/>
        <end position="376"/>
    </location>
</feature>
<feature type="compositionally biased region" description="Basic and acidic residues" evidence="5">
    <location>
        <begin position="252"/>
        <end position="274"/>
    </location>
</feature>
<evidence type="ECO:0000256" key="5">
    <source>
        <dbReference type="SAM" id="MobiDB-lite"/>
    </source>
</evidence>